<dbReference type="SMART" id="SM00220">
    <property type="entry name" value="S_TKc"/>
    <property type="match status" value="1"/>
</dbReference>
<dbReference type="PANTHER" id="PTHR44329:SF214">
    <property type="entry name" value="PROTEIN KINASE DOMAIN-CONTAINING PROTEIN"/>
    <property type="match status" value="1"/>
</dbReference>
<dbReference type="Pfam" id="PF07714">
    <property type="entry name" value="PK_Tyr_Ser-Thr"/>
    <property type="match status" value="1"/>
</dbReference>
<feature type="compositionally biased region" description="Basic residues" evidence="1">
    <location>
        <begin position="329"/>
        <end position="346"/>
    </location>
</feature>
<feature type="region of interest" description="Disordered" evidence="1">
    <location>
        <begin position="329"/>
        <end position="368"/>
    </location>
</feature>
<dbReference type="Gene3D" id="1.10.510.10">
    <property type="entry name" value="Transferase(Phosphotransferase) domain 1"/>
    <property type="match status" value="2"/>
</dbReference>
<organism evidence="4 5">
    <name type="scientific">Phytophthora fragariae</name>
    <dbReference type="NCBI Taxonomy" id="53985"/>
    <lineage>
        <taxon>Eukaryota</taxon>
        <taxon>Sar</taxon>
        <taxon>Stramenopiles</taxon>
        <taxon>Oomycota</taxon>
        <taxon>Peronosporomycetes</taxon>
        <taxon>Peronosporales</taxon>
        <taxon>Peronosporaceae</taxon>
        <taxon>Phytophthora</taxon>
    </lineage>
</organism>
<dbReference type="InterPro" id="IPR008271">
    <property type="entry name" value="Ser/Thr_kinase_AS"/>
</dbReference>
<dbReference type="Proteomes" id="UP000460718">
    <property type="component" value="Unassembled WGS sequence"/>
</dbReference>
<feature type="domain" description="Protein kinase" evidence="3">
    <location>
        <begin position="465"/>
        <end position="798"/>
    </location>
</feature>
<dbReference type="InterPro" id="IPR051681">
    <property type="entry name" value="Ser/Thr_Kinases-Pseudokinases"/>
</dbReference>
<protein>
    <recommendedName>
        <fullName evidence="3">Protein kinase domain-containing protein</fullName>
    </recommendedName>
</protein>
<dbReference type="InterPro" id="IPR000719">
    <property type="entry name" value="Prot_kinase_dom"/>
</dbReference>
<dbReference type="SUPFAM" id="SSF56112">
    <property type="entry name" value="Protein kinase-like (PK-like)"/>
    <property type="match status" value="1"/>
</dbReference>
<name>A0A6A3HJM4_9STRA</name>
<dbReference type="GO" id="GO:0005524">
    <property type="term" value="F:ATP binding"/>
    <property type="evidence" value="ECO:0007669"/>
    <property type="project" value="InterPro"/>
</dbReference>
<dbReference type="PROSITE" id="PS50011">
    <property type="entry name" value="PROTEIN_KINASE_DOM"/>
    <property type="match status" value="1"/>
</dbReference>
<comment type="caution">
    <text evidence="4">The sequence shown here is derived from an EMBL/GenBank/DDBJ whole genome shotgun (WGS) entry which is preliminary data.</text>
</comment>
<proteinExistence type="predicted"/>
<evidence type="ECO:0000259" key="3">
    <source>
        <dbReference type="PROSITE" id="PS50011"/>
    </source>
</evidence>
<evidence type="ECO:0000313" key="4">
    <source>
        <dbReference type="EMBL" id="KAE8968378.1"/>
    </source>
</evidence>
<evidence type="ECO:0000313" key="5">
    <source>
        <dbReference type="Proteomes" id="UP000460718"/>
    </source>
</evidence>
<dbReference type="AlphaFoldDB" id="A0A6A3HJM4"/>
<reference evidence="4 5" key="1">
    <citation type="submission" date="2018-09" db="EMBL/GenBank/DDBJ databases">
        <title>Genomic investigation of the strawberry pathogen Phytophthora fragariae indicates pathogenicity is determined by transcriptional variation in three key races.</title>
        <authorList>
            <person name="Adams T.M."/>
            <person name="Armitage A.D."/>
            <person name="Sobczyk M.K."/>
            <person name="Bates H.J."/>
            <person name="Dunwell J.M."/>
            <person name="Nellist C.F."/>
            <person name="Harrison R.J."/>
        </authorList>
    </citation>
    <scope>NUCLEOTIDE SEQUENCE [LARGE SCALE GENOMIC DNA]</scope>
    <source>
        <strain evidence="4 5">SCRP245</strain>
    </source>
</reference>
<gene>
    <name evidence="4" type="ORF">PF011_g27204</name>
</gene>
<feature type="compositionally biased region" description="Low complexity" evidence="1">
    <location>
        <begin position="347"/>
        <end position="368"/>
    </location>
</feature>
<sequence length="816" mass="89155">MAGPLAALLLLLLALTPRCTLAVDVPVETGFQFNGLHSDFAQQFYVLYTELGDTTQLTDVKADALPSELQTELSANSLTWSDLPGLLQRAFLWDAGYVLTPAHALAKVYTRCGRSMAELVVPPKAFERAGCQLRECVLPDGTGFHRSFNCKAAQLSRVVQCAVDAADDNSAPAYAAVWGDGGEDDTLPEVTVQRHAYLTNGDDAPNLMFALHMTDYEVSYTQCPLTPAMVIPCAPYNLVNQSRFCAPEPGDVASTWLTKYAADHKQDKTWLLVPLCILVFLTFGTVAVYRYKSALRDEARREVDLFMRENRHLFDNGAVEAFLVPKRKGKGRARSARTARSSRQHRSSSYSSSSSIDSDDSAYSSHSSADLDGSEVSLSYDDGIQNAAAFEHFDATIGLSASAFDPLASNTRMNPLQNGAEQSLENEDLTPDETTARKNEMAIRGFRLFESHRKIRRLRIPIGELQLLRPLSRGTTGEIWLALHSNSQVAIKQLVPEKRRLLPEMEMFLAEIYLMAQLKHPHIVTLIGIAWNTLEHVIMVQEYMEGGDLQHFLSQQRSNNNTSAAPVSSGNTIVRRSSSMSGGLPQVDEAAATAATSSGSFAGGLGAAANGLLHSTHSLHSSHFTWSKQKLAIAQAVTSALAYLHALTPKVLHRDVKSRNVLLSSSLDAKLGDFGISRRKCSGNDDETNLTATAAAGTLSWTAPELLLGEEYTEKVDIYSLGVLLSELDTCTLPYHDPASLSERLVQHPLRLMRRILDDGLRPQLSPDCPLPITHLIAACVSRNPKLRPSAADVGAWLASARGERLLRKSSSVLIP</sequence>
<evidence type="ECO:0000256" key="1">
    <source>
        <dbReference type="SAM" id="MobiDB-lite"/>
    </source>
</evidence>
<feature type="chain" id="PRO_5025613732" description="Protein kinase domain-containing protein" evidence="2">
    <location>
        <begin position="23"/>
        <end position="816"/>
    </location>
</feature>
<feature type="signal peptide" evidence="2">
    <location>
        <begin position="1"/>
        <end position="22"/>
    </location>
</feature>
<dbReference type="GO" id="GO:0004674">
    <property type="term" value="F:protein serine/threonine kinase activity"/>
    <property type="evidence" value="ECO:0007669"/>
    <property type="project" value="TreeGrafter"/>
</dbReference>
<dbReference type="PROSITE" id="PS00108">
    <property type="entry name" value="PROTEIN_KINASE_ST"/>
    <property type="match status" value="1"/>
</dbReference>
<dbReference type="InterPro" id="IPR001245">
    <property type="entry name" value="Ser-Thr/Tyr_kinase_cat_dom"/>
</dbReference>
<dbReference type="InterPro" id="IPR011009">
    <property type="entry name" value="Kinase-like_dom_sf"/>
</dbReference>
<feature type="compositionally biased region" description="Polar residues" evidence="1">
    <location>
        <begin position="559"/>
        <end position="581"/>
    </location>
</feature>
<dbReference type="EMBL" id="QXFW01003866">
    <property type="protein sequence ID" value="KAE8968378.1"/>
    <property type="molecule type" value="Genomic_DNA"/>
</dbReference>
<dbReference type="PANTHER" id="PTHR44329">
    <property type="entry name" value="SERINE/THREONINE-PROTEIN KINASE TNNI3K-RELATED"/>
    <property type="match status" value="1"/>
</dbReference>
<keyword evidence="2" id="KW-0732">Signal</keyword>
<feature type="region of interest" description="Disordered" evidence="1">
    <location>
        <begin position="559"/>
        <end position="585"/>
    </location>
</feature>
<evidence type="ECO:0000256" key="2">
    <source>
        <dbReference type="SAM" id="SignalP"/>
    </source>
</evidence>
<accession>A0A6A3HJM4</accession>